<dbReference type="Gene3D" id="1.20.1280.50">
    <property type="match status" value="1"/>
</dbReference>
<keyword evidence="4" id="KW-1185">Reference proteome</keyword>
<evidence type="ECO:0000313" key="5">
    <source>
        <dbReference type="RefSeq" id="XP_026297579.1"/>
    </source>
</evidence>
<name>A0A7M7ML25_APIME</name>
<dbReference type="InterPro" id="IPR036047">
    <property type="entry name" value="F-box-like_dom_sf"/>
</dbReference>
<gene>
    <name evidence="5" type="primary">LOC113218900</name>
</gene>
<protein>
    <submittedName>
        <fullName evidence="5">Uncharacterized protein LOC113218900 isoform X1</fullName>
    </submittedName>
</protein>
<proteinExistence type="predicted"/>
<reference evidence="5" key="2">
    <citation type="submission" date="2025-04" db="UniProtKB">
        <authorList>
            <consortium name="RefSeq"/>
        </authorList>
    </citation>
    <scope>IDENTIFICATION</scope>
    <source>
        <strain evidence="5">DH4</strain>
        <tissue evidence="5">Whole body</tissue>
    </source>
</reference>
<accession>A0A7M7ML25</accession>
<feature type="region of interest" description="Disordered" evidence="1">
    <location>
        <begin position="126"/>
        <end position="146"/>
    </location>
</feature>
<dbReference type="EnsemblMetazoa" id="XM_026441794">
    <property type="protein sequence ID" value="XP_026297579"/>
    <property type="gene ID" value="LOC113218900"/>
</dbReference>
<evidence type="ECO:0000259" key="2">
    <source>
        <dbReference type="PROSITE" id="PS50181"/>
    </source>
</evidence>
<dbReference type="SUPFAM" id="SSF81383">
    <property type="entry name" value="F-box domain"/>
    <property type="match status" value="1"/>
</dbReference>
<sequence>MEFFKSFLQTIGIFEPTKVDFISELPLEVSQIILRNLDEESLLCAARVSRKWLQICKLDKILKQTARLHKRQIRRKMREQILGRDSPSRIESLGRIQQELRRNRNVASIRLESAAVFAKRTRIPPPRNIKVSNSSTRKSHNKCIRL</sequence>
<accession>A0A8B8H3E4</accession>
<dbReference type="GeneID" id="113218900"/>
<dbReference type="KEGG" id="ame:113218900"/>
<organism evidence="3">
    <name type="scientific">Apis mellifera</name>
    <name type="common">Honeybee</name>
    <dbReference type="NCBI Taxonomy" id="7460"/>
    <lineage>
        <taxon>Eukaryota</taxon>
        <taxon>Metazoa</taxon>
        <taxon>Ecdysozoa</taxon>
        <taxon>Arthropoda</taxon>
        <taxon>Hexapoda</taxon>
        <taxon>Insecta</taxon>
        <taxon>Pterygota</taxon>
        <taxon>Neoptera</taxon>
        <taxon>Endopterygota</taxon>
        <taxon>Hymenoptera</taxon>
        <taxon>Apocrita</taxon>
        <taxon>Aculeata</taxon>
        <taxon>Apoidea</taxon>
        <taxon>Anthophila</taxon>
        <taxon>Apidae</taxon>
        <taxon>Apis</taxon>
    </lineage>
</organism>
<dbReference type="RefSeq" id="XP_026297579.1">
    <property type="nucleotide sequence ID" value="XM_026441794.1"/>
</dbReference>
<dbReference type="InterPro" id="IPR001810">
    <property type="entry name" value="F-box_dom"/>
</dbReference>
<feature type="compositionally biased region" description="Basic residues" evidence="1">
    <location>
        <begin position="137"/>
        <end position="146"/>
    </location>
</feature>
<dbReference type="Proteomes" id="UP000005203">
    <property type="component" value="Linkage group LG7"/>
</dbReference>
<evidence type="ECO:0000313" key="4">
    <source>
        <dbReference type="Proteomes" id="UP000005203"/>
    </source>
</evidence>
<dbReference type="PROSITE" id="PS50181">
    <property type="entry name" value="FBOX"/>
    <property type="match status" value="1"/>
</dbReference>
<evidence type="ECO:0000256" key="1">
    <source>
        <dbReference type="SAM" id="MobiDB-lite"/>
    </source>
</evidence>
<reference evidence="3" key="1">
    <citation type="submission" date="2021-01" db="UniProtKB">
        <authorList>
            <consortium name="EnsemblMetazoa"/>
        </authorList>
    </citation>
    <scope>IDENTIFICATION</scope>
    <source>
        <strain evidence="3">DH4</strain>
    </source>
</reference>
<dbReference type="Pfam" id="PF12937">
    <property type="entry name" value="F-box-like"/>
    <property type="match status" value="1"/>
</dbReference>
<evidence type="ECO:0000313" key="3">
    <source>
        <dbReference type="EnsemblMetazoa" id="XP_026297579"/>
    </source>
</evidence>
<dbReference type="AlphaFoldDB" id="A0A7M7ML25"/>
<feature type="domain" description="F-box" evidence="2">
    <location>
        <begin position="19"/>
        <end position="65"/>
    </location>
</feature>